<evidence type="ECO:0000256" key="1">
    <source>
        <dbReference type="SAM" id="SignalP"/>
    </source>
</evidence>
<dbReference type="InterPro" id="IPR016187">
    <property type="entry name" value="CTDL_fold"/>
</dbReference>
<dbReference type="GeneTree" id="ENSGT00940000174504"/>
<keyword evidence="4" id="KW-1185">Reference proteome</keyword>
<dbReference type="Ensembl" id="ENSLBET00000022304.1">
    <property type="protein sequence ID" value="ENSLBEP00000021170.1"/>
    <property type="gene ID" value="ENSLBEG00000016273.1"/>
</dbReference>
<dbReference type="PANTHER" id="PTHR45784:SF3">
    <property type="entry name" value="C-TYPE LECTIN DOMAIN FAMILY 4 MEMBER K-LIKE-RELATED"/>
    <property type="match status" value="1"/>
</dbReference>
<dbReference type="Gene3D" id="3.10.100.10">
    <property type="entry name" value="Mannose-Binding Protein A, subunit A"/>
    <property type="match status" value="1"/>
</dbReference>
<dbReference type="InterPro" id="IPR001304">
    <property type="entry name" value="C-type_lectin-like"/>
</dbReference>
<dbReference type="AlphaFoldDB" id="A0A3Q3MLK4"/>
<evidence type="ECO:0000313" key="3">
    <source>
        <dbReference type="Ensembl" id="ENSLBEP00000021170.1"/>
    </source>
</evidence>
<feature type="domain" description="C-type lectin" evidence="2">
    <location>
        <begin position="26"/>
        <end position="136"/>
    </location>
</feature>
<protein>
    <recommendedName>
        <fullName evidence="2">C-type lectin domain-containing protein</fullName>
    </recommendedName>
</protein>
<feature type="signal peptide" evidence="1">
    <location>
        <begin position="1"/>
        <end position="19"/>
    </location>
</feature>
<dbReference type="InterPro" id="IPR016186">
    <property type="entry name" value="C-type_lectin-like/link_sf"/>
</dbReference>
<reference evidence="3" key="1">
    <citation type="submission" date="2025-08" db="UniProtKB">
        <authorList>
            <consortium name="Ensembl"/>
        </authorList>
    </citation>
    <scope>IDENTIFICATION</scope>
</reference>
<accession>A0A3Q3MLK4</accession>
<dbReference type="PROSITE" id="PS50041">
    <property type="entry name" value="C_TYPE_LECTIN_2"/>
    <property type="match status" value="1"/>
</dbReference>
<proteinExistence type="predicted"/>
<evidence type="ECO:0000313" key="4">
    <source>
        <dbReference type="Proteomes" id="UP000261660"/>
    </source>
</evidence>
<dbReference type="Pfam" id="PF00059">
    <property type="entry name" value="Lectin_C"/>
    <property type="match status" value="1"/>
</dbReference>
<dbReference type="SUPFAM" id="SSF56436">
    <property type="entry name" value="C-type lectin-like"/>
    <property type="match status" value="1"/>
</dbReference>
<sequence>LKFFVENIILFFLLSLTAGSQQNPEFVYVSVKKNWSSAQRFCRENFRDLATVKNHSENQKIQSLIPEYTYSWIGLDWDPDTYWSDGSGSSFRWFSYWVGYGYTLHPMSEVCGAADLENSGRWRLLNCETKYPFVFMNLNCSTHFKR</sequence>
<organism evidence="3 4">
    <name type="scientific">Labrus bergylta</name>
    <name type="common">ballan wrasse</name>
    <dbReference type="NCBI Taxonomy" id="56723"/>
    <lineage>
        <taxon>Eukaryota</taxon>
        <taxon>Metazoa</taxon>
        <taxon>Chordata</taxon>
        <taxon>Craniata</taxon>
        <taxon>Vertebrata</taxon>
        <taxon>Euteleostomi</taxon>
        <taxon>Actinopterygii</taxon>
        <taxon>Neopterygii</taxon>
        <taxon>Teleostei</taxon>
        <taxon>Neoteleostei</taxon>
        <taxon>Acanthomorphata</taxon>
        <taxon>Eupercaria</taxon>
        <taxon>Labriformes</taxon>
        <taxon>Labridae</taxon>
        <taxon>Labrus</taxon>
    </lineage>
</organism>
<dbReference type="InParanoid" id="A0A3Q3MLK4"/>
<keyword evidence="1" id="KW-0732">Signal</keyword>
<dbReference type="Proteomes" id="UP000261660">
    <property type="component" value="Unplaced"/>
</dbReference>
<name>A0A3Q3MLK4_9LABR</name>
<reference evidence="3" key="2">
    <citation type="submission" date="2025-09" db="UniProtKB">
        <authorList>
            <consortium name="Ensembl"/>
        </authorList>
    </citation>
    <scope>IDENTIFICATION</scope>
</reference>
<dbReference type="STRING" id="56723.ENSLBEP00000021170"/>
<feature type="chain" id="PRO_5018544105" description="C-type lectin domain-containing protein" evidence="1">
    <location>
        <begin position="20"/>
        <end position="146"/>
    </location>
</feature>
<evidence type="ECO:0000259" key="2">
    <source>
        <dbReference type="PROSITE" id="PS50041"/>
    </source>
</evidence>
<dbReference type="SMART" id="SM00034">
    <property type="entry name" value="CLECT"/>
    <property type="match status" value="1"/>
</dbReference>
<dbReference type="PANTHER" id="PTHR45784">
    <property type="entry name" value="C-TYPE LECTIN DOMAIN FAMILY 20 MEMBER A-RELATED"/>
    <property type="match status" value="1"/>
</dbReference>